<dbReference type="Gene3D" id="2.30.40.10">
    <property type="entry name" value="Urease, subunit C, domain 1"/>
    <property type="match status" value="1"/>
</dbReference>
<keyword evidence="3" id="KW-0378">Hydrolase</keyword>
<keyword evidence="1" id="KW-0732">Signal</keyword>
<dbReference type="InterPro" id="IPR011059">
    <property type="entry name" value="Metal-dep_hydrolase_composite"/>
</dbReference>
<dbReference type="GO" id="GO:0016810">
    <property type="term" value="F:hydrolase activity, acting on carbon-nitrogen (but not peptide) bonds"/>
    <property type="evidence" value="ECO:0007669"/>
    <property type="project" value="InterPro"/>
</dbReference>
<dbReference type="InterPro" id="IPR051781">
    <property type="entry name" value="Metallo-dep_Hydrolase"/>
</dbReference>
<name>A0A2S5A0C9_9SPHI</name>
<evidence type="ECO:0000256" key="1">
    <source>
        <dbReference type="SAM" id="SignalP"/>
    </source>
</evidence>
<comment type="caution">
    <text evidence="3">The sequence shown here is derived from an EMBL/GenBank/DDBJ whole genome shotgun (WGS) entry which is preliminary data.</text>
</comment>
<organism evidence="3 4">
    <name type="scientific">Solitalea longa</name>
    <dbReference type="NCBI Taxonomy" id="2079460"/>
    <lineage>
        <taxon>Bacteria</taxon>
        <taxon>Pseudomonadati</taxon>
        <taxon>Bacteroidota</taxon>
        <taxon>Sphingobacteriia</taxon>
        <taxon>Sphingobacteriales</taxon>
        <taxon>Sphingobacteriaceae</taxon>
        <taxon>Solitalea</taxon>
    </lineage>
</organism>
<dbReference type="AlphaFoldDB" id="A0A2S5A0C9"/>
<dbReference type="SUPFAM" id="SSF51556">
    <property type="entry name" value="Metallo-dependent hydrolases"/>
    <property type="match status" value="2"/>
</dbReference>
<dbReference type="InterPro" id="IPR006680">
    <property type="entry name" value="Amidohydro-rel"/>
</dbReference>
<dbReference type="EMBL" id="PQVF01000010">
    <property type="protein sequence ID" value="POY35583.1"/>
    <property type="molecule type" value="Genomic_DNA"/>
</dbReference>
<keyword evidence="4" id="KW-1185">Reference proteome</keyword>
<feature type="signal peptide" evidence="1">
    <location>
        <begin position="1"/>
        <end position="19"/>
    </location>
</feature>
<evidence type="ECO:0000313" key="3">
    <source>
        <dbReference type="EMBL" id="POY35583.1"/>
    </source>
</evidence>
<gene>
    <name evidence="3" type="ORF">C3K47_14400</name>
</gene>
<accession>A0A2S5A0C9</accession>
<evidence type="ECO:0000313" key="4">
    <source>
        <dbReference type="Proteomes" id="UP000236893"/>
    </source>
</evidence>
<dbReference type="RefSeq" id="WP_103789857.1">
    <property type="nucleotide sequence ID" value="NZ_PQVF01000010.1"/>
</dbReference>
<feature type="domain" description="Amidohydrolase-related" evidence="2">
    <location>
        <begin position="805"/>
        <end position="940"/>
    </location>
</feature>
<dbReference type="PANTHER" id="PTHR43135">
    <property type="entry name" value="ALPHA-D-RIBOSE 1-METHYLPHOSPHONATE 5-TRIPHOSPHATE DIPHOSPHATASE"/>
    <property type="match status" value="1"/>
</dbReference>
<dbReference type="Proteomes" id="UP000236893">
    <property type="component" value="Unassembled WGS sequence"/>
</dbReference>
<feature type="domain" description="Amidohydrolase-related" evidence="2">
    <location>
        <begin position="335"/>
        <end position="405"/>
    </location>
</feature>
<dbReference type="Gene3D" id="3.20.20.140">
    <property type="entry name" value="Metal-dependent hydrolases"/>
    <property type="match status" value="2"/>
</dbReference>
<dbReference type="PANTHER" id="PTHR43135:SF3">
    <property type="entry name" value="ALPHA-D-RIBOSE 1-METHYLPHOSPHONATE 5-TRIPHOSPHATE DIPHOSPHATASE"/>
    <property type="match status" value="1"/>
</dbReference>
<dbReference type="InterPro" id="IPR032466">
    <property type="entry name" value="Metal_Hydrolase"/>
</dbReference>
<dbReference type="OrthoDB" id="9802793at2"/>
<evidence type="ECO:0000259" key="2">
    <source>
        <dbReference type="Pfam" id="PF01979"/>
    </source>
</evidence>
<reference evidence="3 4" key="1">
    <citation type="submission" date="2018-01" db="EMBL/GenBank/DDBJ databases">
        <authorList>
            <person name="Gaut B.S."/>
            <person name="Morton B.R."/>
            <person name="Clegg M.T."/>
            <person name="Duvall M.R."/>
        </authorList>
    </citation>
    <scope>NUCLEOTIDE SEQUENCE [LARGE SCALE GENOMIC DNA]</scope>
    <source>
        <strain evidence="3 4">HR-AV</strain>
    </source>
</reference>
<protein>
    <submittedName>
        <fullName evidence="3">Amidohydrolase</fullName>
    </submittedName>
</protein>
<dbReference type="SUPFAM" id="SSF51338">
    <property type="entry name" value="Composite domain of metallo-dependent hydrolases"/>
    <property type="match status" value="2"/>
</dbReference>
<dbReference type="CDD" id="cd01309">
    <property type="entry name" value="Met_dep_hydrolase_C"/>
    <property type="match status" value="1"/>
</dbReference>
<feature type="chain" id="PRO_5015566417" evidence="1">
    <location>
        <begin position="20"/>
        <end position="1018"/>
    </location>
</feature>
<proteinExistence type="predicted"/>
<sequence length="1018" mass="113120">MKKSLLFTLFLVSGFGAYAQETFPVNGVHDKRPDLYVFTHATIVVNAETVLQNATMVIRDKKIESVGTAVQIPQGAVVTDLKGKFIYPAFIDAFTSYGLPEIKVGGRNFRATPQFLSNKKGAYNWNEAIVPEYDATKYFQVDEKKANDLRKLGFGSVNVVNRDGIARGASALVNLANGKENEAMLSGQASSNYSFNKGTSSQDYPSALMGCIALLRQTYYDARWYKANNGKVEYNISLDELNKQQSIPQVFEVDNVLDILRADKIGDEFGVQYIFKSGGDEYKRLDKVKATNGALIVPLNFPKPYEVEDPYEAMQINLSQLKNWELAPTNPAQLEKAGIKFAITSADGQDFWDNLRKAIEFGLSEKQALKSLTQVPAELLKVDDKVGSLKAGMYANFIITSSDLFKKDNLILENWVQGQRLVVTDAGQADLRGVYDLKIEGVPLIKLTINGKNAFTNEYSVQADTVKAKPAISRLNDMVNLNFTLKNVLKGNVALSGYISGKEPLQLKGTAVLSDGNSVAWVADWKEAAKDVQKKDETKSDLSSGTVTYPFIAFGFKDQPKAEKILIKNTTVWTNEKDGKLENTDVLIDAGKIIQIGKKLSVAGAKEIDGTGKHLTAGIIDEHSHIAISRGVNESAQSVTSEVRIGDVINSEDINIYRQLAGGVTSSHLLHGSANAIGGQTQLIKLRWGKSPEELKFENSDGFIKFALGENVKQSNWGENQRTRFPQTRMGVEQVLVDAFQRAKEYQKQQDSFNKSKAGLAPRKDLELDALVEILNKKRFITCHSYVQSEINMLMHVADSMGFKVNTFTHILEGYKVADKMKAHGAAGSTFSDWWAYKMEVKDAIPYNGAIMHSTGLLVAFNSDDAEMARRLNQEAAKAVKYGNVSEEEAWKFVTLNPAKMLHIDNRVGSIKVGKDADVVLWSNNPLSVYAKAEKTIVDGIVYFDIEQDKQMQADVKAERARLIQKMIDAKTKGEKTQKPMREQAFDYHCDSEYHFGGAEADTDYNYRYGLEHKENQH</sequence>
<dbReference type="Pfam" id="PF01979">
    <property type="entry name" value="Amidohydro_1"/>
    <property type="match status" value="2"/>
</dbReference>